<dbReference type="InterPro" id="IPR007889">
    <property type="entry name" value="HTH_Psq"/>
</dbReference>
<keyword evidence="3" id="KW-1185">Reference proteome</keyword>
<dbReference type="Gene3D" id="1.10.10.60">
    <property type="entry name" value="Homeodomain-like"/>
    <property type="match status" value="2"/>
</dbReference>
<dbReference type="Pfam" id="PF04218">
    <property type="entry name" value="CENP-B_N"/>
    <property type="match status" value="1"/>
</dbReference>
<comment type="caution">
    <text evidence="2">The sequence shown here is derived from an EMBL/GenBank/DDBJ whole genome shotgun (WGS) entry which is preliminary data.</text>
</comment>
<gene>
    <name evidence="2" type="ORF">AMORRO_LOCUS18187</name>
</gene>
<dbReference type="AlphaFoldDB" id="A0A9N9P5D9"/>
<dbReference type="SUPFAM" id="SSF46689">
    <property type="entry name" value="Homeodomain-like"/>
    <property type="match status" value="1"/>
</dbReference>
<accession>A0A9N9P5D9</accession>
<proteinExistence type="predicted"/>
<reference evidence="2" key="1">
    <citation type="submission" date="2021-06" db="EMBL/GenBank/DDBJ databases">
        <authorList>
            <person name="Kallberg Y."/>
            <person name="Tangrot J."/>
            <person name="Rosling A."/>
        </authorList>
    </citation>
    <scope>NUCLEOTIDE SEQUENCE</scope>
    <source>
        <strain evidence="2">CL551</strain>
    </source>
</reference>
<feature type="non-terminal residue" evidence="2">
    <location>
        <position position="86"/>
    </location>
</feature>
<dbReference type="InterPro" id="IPR009057">
    <property type="entry name" value="Homeodomain-like_sf"/>
</dbReference>
<evidence type="ECO:0000313" key="3">
    <source>
        <dbReference type="Proteomes" id="UP000789342"/>
    </source>
</evidence>
<feature type="domain" description="HTH psq-type" evidence="1">
    <location>
        <begin position="9"/>
        <end position="32"/>
    </location>
</feature>
<name>A0A9N9P5D9_9GLOM</name>
<evidence type="ECO:0000313" key="2">
    <source>
        <dbReference type="EMBL" id="CAG8791524.1"/>
    </source>
</evidence>
<dbReference type="EMBL" id="CAJVPV010062033">
    <property type="protein sequence ID" value="CAG8791524.1"/>
    <property type="molecule type" value="Genomic_DNA"/>
</dbReference>
<feature type="non-terminal residue" evidence="2">
    <location>
        <position position="1"/>
    </location>
</feature>
<organism evidence="2 3">
    <name type="scientific">Acaulospora morrowiae</name>
    <dbReference type="NCBI Taxonomy" id="94023"/>
    <lineage>
        <taxon>Eukaryota</taxon>
        <taxon>Fungi</taxon>
        <taxon>Fungi incertae sedis</taxon>
        <taxon>Mucoromycota</taxon>
        <taxon>Glomeromycotina</taxon>
        <taxon>Glomeromycetes</taxon>
        <taxon>Diversisporales</taxon>
        <taxon>Acaulosporaceae</taxon>
        <taxon>Acaulospora</taxon>
    </lineage>
</organism>
<dbReference type="GO" id="GO:0003677">
    <property type="term" value="F:DNA binding"/>
    <property type="evidence" value="ECO:0007669"/>
    <property type="project" value="InterPro"/>
</dbReference>
<dbReference type="Proteomes" id="UP000789342">
    <property type="component" value="Unassembled WGS sequence"/>
</dbReference>
<dbReference type="OrthoDB" id="5576901at2759"/>
<protein>
    <submittedName>
        <fullName evidence="2">16234_t:CDS:1</fullName>
    </submittedName>
</protein>
<sequence>ANPFLTLDELGKEYGCDRSTISKVLKNKQEWLSKEFTDYEAKAIVNRPVKFAQLENALSLWICQIFLQNLILTDGLLQLQAKKFAK</sequence>
<evidence type="ECO:0000259" key="1">
    <source>
        <dbReference type="Pfam" id="PF04218"/>
    </source>
</evidence>